<organism evidence="15 16">
    <name type="scientific">Profundicola chukchiensis</name>
    <dbReference type="NCBI Taxonomy" id="2961959"/>
    <lineage>
        <taxon>Bacteria</taxon>
        <taxon>Pseudomonadati</taxon>
        <taxon>Bacteroidota</taxon>
        <taxon>Flavobacteriia</taxon>
        <taxon>Flavobacteriales</taxon>
        <taxon>Weeksellaceae</taxon>
        <taxon>Profundicola</taxon>
    </lineage>
</organism>
<dbReference type="InterPro" id="IPR005863">
    <property type="entry name" value="UDP-N-AcMur_synth"/>
</dbReference>
<dbReference type="GO" id="GO:0005524">
    <property type="term" value="F:ATP binding"/>
    <property type="evidence" value="ECO:0007669"/>
    <property type="project" value="UniProtKB-UniRule"/>
</dbReference>
<comment type="catalytic activity">
    <reaction evidence="10 11">
        <text>D-alanyl-D-alanine + UDP-N-acetyl-alpha-D-muramoyl-L-alanyl-gamma-D-glutamyl-meso-2,6-diaminopimelate + ATP = UDP-N-acetyl-alpha-D-muramoyl-L-alanyl-gamma-D-glutamyl-meso-2,6-diaminopimeloyl-D-alanyl-D-alanine + ADP + phosphate + H(+)</text>
        <dbReference type="Rhea" id="RHEA:28374"/>
        <dbReference type="ChEBI" id="CHEBI:15378"/>
        <dbReference type="ChEBI" id="CHEBI:30616"/>
        <dbReference type="ChEBI" id="CHEBI:43474"/>
        <dbReference type="ChEBI" id="CHEBI:57822"/>
        <dbReference type="ChEBI" id="CHEBI:61386"/>
        <dbReference type="ChEBI" id="CHEBI:83905"/>
        <dbReference type="ChEBI" id="CHEBI:456216"/>
        <dbReference type="EC" id="6.3.2.10"/>
    </reaction>
</comment>
<dbReference type="Gene3D" id="3.40.1390.10">
    <property type="entry name" value="MurE/MurF, N-terminal domain"/>
    <property type="match status" value="1"/>
</dbReference>
<dbReference type="GO" id="GO:0005737">
    <property type="term" value="C:cytoplasm"/>
    <property type="evidence" value="ECO:0007669"/>
    <property type="project" value="UniProtKB-SubCell"/>
</dbReference>
<evidence type="ECO:0000256" key="11">
    <source>
        <dbReference type="RuleBase" id="RU004136"/>
    </source>
</evidence>
<dbReference type="EMBL" id="JANCMU010000001">
    <property type="protein sequence ID" value="MDG4944923.1"/>
    <property type="molecule type" value="Genomic_DNA"/>
</dbReference>
<keyword evidence="7 10" id="KW-0573">Peptidoglycan synthesis</keyword>
<dbReference type="InterPro" id="IPR000713">
    <property type="entry name" value="Mur_ligase_N"/>
</dbReference>
<dbReference type="GO" id="GO:0051301">
    <property type="term" value="P:cell division"/>
    <property type="evidence" value="ECO:0007669"/>
    <property type="project" value="UniProtKB-KW"/>
</dbReference>
<dbReference type="Pfam" id="PF08245">
    <property type="entry name" value="Mur_ligase_M"/>
    <property type="match status" value="1"/>
</dbReference>
<evidence type="ECO:0000256" key="2">
    <source>
        <dbReference type="ARBA" id="ARBA00022598"/>
    </source>
</evidence>
<keyword evidence="5 10" id="KW-0067">ATP-binding</keyword>
<keyword evidence="4 10" id="KW-0547">Nucleotide-binding</keyword>
<dbReference type="SUPFAM" id="SSF63418">
    <property type="entry name" value="MurE/MurF N-terminal domain"/>
    <property type="match status" value="1"/>
</dbReference>
<feature type="domain" description="Mur ligase central" evidence="14">
    <location>
        <begin position="97"/>
        <end position="275"/>
    </location>
</feature>
<comment type="pathway">
    <text evidence="10 11">Cell wall biogenesis; peptidoglycan biosynthesis.</text>
</comment>
<dbReference type="InterPro" id="IPR035911">
    <property type="entry name" value="MurE/MurF_N"/>
</dbReference>
<dbReference type="Gene3D" id="3.40.1190.10">
    <property type="entry name" value="Mur-like, catalytic domain"/>
    <property type="match status" value="1"/>
</dbReference>
<evidence type="ECO:0000256" key="8">
    <source>
        <dbReference type="ARBA" id="ARBA00023306"/>
    </source>
</evidence>
<feature type="domain" description="Mur ligase C-terminal" evidence="13">
    <location>
        <begin position="299"/>
        <end position="415"/>
    </location>
</feature>
<dbReference type="Gene3D" id="3.90.190.20">
    <property type="entry name" value="Mur ligase, C-terminal domain"/>
    <property type="match status" value="1"/>
</dbReference>
<feature type="domain" description="Mur ligase N-terminal catalytic" evidence="12">
    <location>
        <begin position="14"/>
        <end position="80"/>
    </location>
</feature>
<keyword evidence="9 10" id="KW-0961">Cell wall biogenesis/degradation</keyword>
<keyword evidence="1 10" id="KW-0963">Cytoplasm</keyword>
<keyword evidence="6 10" id="KW-0133">Cell shape</keyword>
<evidence type="ECO:0000259" key="14">
    <source>
        <dbReference type="Pfam" id="PF08245"/>
    </source>
</evidence>
<protein>
    <recommendedName>
        <fullName evidence="10 11">UDP-N-acetylmuramoyl-tripeptide--D-alanyl-D-alanine ligase</fullName>
        <ecNumber evidence="10 11">6.3.2.10</ecNumber>
    </recommendedName>
    <alternativeName>
        <fullName evidence="10">D-alanyl-D-alanine-adding enzyme</fullName>
    </alternativeName>
</protein>
<dbReference type="Pfam" id="PF02875">
    <property type="entry name" value="Mur_ligase_C"/>
    <property type="match status" value="1"/>
</dbReference>
<evidence type="ECO:0000256" key="4">
    <source>
        <dbReference type="ARBA" id="ARBA00022741"/>
    </source>
</evidence>
<comment type="function">
    <text evidence="10 11">Involved in cell wall formation. Catalyzes the final step in the synthesis of UDP-N-acetylmuramoyl-pentapeptide, the precursor of murein.</text>
</comment>
<evidence type="ECO:0000256" key="10">
    <source>
        <dbReference type="HAMAP-Rule" id="MF_02019"/>
    </source>
</evidence>
<evidence type="ECO:0000256" key="3">
    <source>
        <dbReference type="ARBA" id="ARBA00022618"/>
    </source>
</evidence>
<dbReference type="GO" id="GO:0008360">
    <property type="term" value="P:regulation of cell shape"/>
    <property type="evidence" value="ECO:0007669"/>
    <property type="project" value="UniProtKB-KW"/>
</dbReference>
<dbReference type="InterPro" id="IPR051046">
    <property type="entry name" value="MurCDEF_CellWall_CoF430Synth"/>
</dbReference>
<evidence type="ECO:0000259" key="13">
    <source>
        <dbReference type="Pfam" id="PF02875"/>
    </source>
</evidence>
<gene>
    <name evidence="10" type="primary">murF</name>
    <name evidence="15" type="ORF">NMK71_00710</name>
</gene>
<dbReference type="SUPFAM" id="SSF53244">
    <property type="entry name" value="MurD-like peptide ligases, peptide-binding domain"/>
    <property type="match status" value="1"/>
</dbReference>
<proteinExistence type="inferred from homology"/>
<comment type="similarity">
    <text evidence="10">Belongs to the MurCDEF family. MurF subfamily.</text>
</comment>
<sequence length="426" mass="47353">MNVKEFYPLFLKSTGVCTDTRKVEKGNVFIALKGDNFNGNEYASQALKGGAMAAIVDEAEFAKPEENIYLVEDGLIFLQNLAQYHRLQLDIPFIGLTGSNGKTTTKELIATCLEPKYKVAYTQGNFNNHIGVPLTLLSIDASHEIAVIEMGANHMGEIADLCEIAQPDFGYITNFGKAHIEGFGSKEGVIKAKSELYQFLNKTNGTAFINVDDPIQLEKSTDLKTIRFGFEQNATYNFNRTSENGLAAIQYKDSSLQTHLSGNYNEPNIAAAASIALHFGVSAIEIQKALASYHPNLNRSQEIEKDERKILLDAYNANPTSMEAALRNFATLEGSKTVVLGDMFELGDISDQEHHQIAKLATELKFDNIILIGHEFQKVKLAYPNIHQFPSRDVFMEHIKQHKIETDRILIKGSRGMALEKVLEVI</sequence>
<evidence type="ECO:0000256" key="1">
    <source>
        <dbReference type="ARBA" id="ARBA00022490"/>
    </source>
</evidence>
<dbReference type="Proteomes" id="UP001152599">
    <property type="component" value="Unassembled WGS sequence"/>
</dbReference>
<evidence type="ECO:0000256" key="5">
    <source>
        <dbReference type="ARBA" id="ARBA00022840"/>
    </source>
</evidence>
<evidence type="ECO:0000256" key="7">
    <source>
        <dbReference type="ARBA" id="ARBA00022984"/>
    </source>
</evidence>
<comment type="subcellular location">
    <subcellularLocation>
        <location evidence="10 11">Cytoplasm</location>
    </subcellularLocation>
</comment>
<comment type="caution">
    <text evidence="15">The sequence shown here is derived from an EMBL/GenBank/DDBJ whole genome shotgun (WGS) entry which is preliminary data.</text>
</comment>
<keyword evidence="2 10" id="KW-0436">Ligase</keyword>
<dbReference type="InterPro" id="IPR013221">
    <property type="entry name" value="Mur_ligase_cen"/>
</dbReference>
<dbReference type="GO" id="GO:0071555">
    <property type="term" value="P:cell wall organization"/>
    <property type="evidence" value="ECO:0007669"/>
    <property type="project" value="UniProtKB-KW"/>
</dbReference>
<dbReference type="HAMAP" id="MF_02019">
    <property type="entry name" value="MurF"/>
    <property type="match status" value="1"/>
</dbReference>
<dbReference type="InterPro" id="IPR004101">
    <property type="entry name" value="Mur_ligase_C"/>
</dbReference>
<evidence type="ECO:0000256" key="9">
    <source>
        <dbReference type="ARBA" id="ARBA00023316"/>
    </source>
</evidence>
<dbReference type="SUPFAM" id="SSF53623">
    <property type="entry name" value="MurD-like peptide ligases, catalytic domain"/>
    <property type="match status" value="1"/>
</dbReference>
<dbReference type="AlphaFoldDB" id="A0A9X4RTE3"/>
<accession>A0A9X4RTE3</accession>
<dbReference type="GO" id="GO:0047480">
    <property type="term" value="F:UDP-N-acetylmuramoyl-tripeptide-D-alanyl-D-alanine ligase activity"/>
    <property type="evidence" value="ECO:0007669"/>
    <property type="project" value="UniProtKB-UniRule"/>
</dbReference>
<dbReference type="Pfam" id="PF01225">
    <property type="entry name" value="Mur_ligase"/>
    <property type="match status" value="1"/>
</dbReference>
<dbReference type="PANTHER" id="PTHR43024">
    <property type="entry name" value="UDP-N-ACETYLMURAMOYL-TRIPEPTIDE--D-ALANYL-D-ALANINE LIGASE"/>
    <property type="match status" value="1"/>
</dbReference>
<evidence type="ECO:0000256" key="6">
    <source>
        <dbReference type="ARBA" id="ARBA00022960"/>
    </source>
</evidence>
<keyword evidence="8 10" id="KW-0131">Cell cycle</keyword>
<feature type="binding site" evidence="10">
    <location>
        <begin position="98"/>
        <end position="104"/>
    </location>
    <ligand>
        <name>ATP</name>
        <dbReference type="ChEBI" id="CHEBI:30616"/>
    </ligand>
</feature>
<dbReference type="EC" id="6.3.2.10" evidence="10 11"/>
<keyword evidence="3 10" id="KW-0132">Cell division</keyword>
<dbReference type="PANTHER" id="PTHR43024:SF1">
    <property type="entry name" value="UDP-N-ACETYLMURAMOYL-TRIPEPTIDE--D-ALANYL-D-ALANINE LIGASE"/>
    <property type="match status" value="1"/>
</dbReference>
<dbReference type="InterPro" id="IPR036615">
    <property type="entry name" value="Mur_ligase_C_dom_sf"/>
</dbReference>
<dbReference type="InterPro" id="IPR036565">
    <property type="entry name" value="Mur-like_cat_sf"/>
</dbReference>
<evidence type="ECO:0000313" key="16">
    <source>
        <dbReference type="Proteomes" id="UP001152599"/>
    </source>
</evidence>
<reference evidence="15" key="1">
    <citation type="submission" date="2022-07" db="EMBL/GenBank/DDBJ databases">
        <title>Description and genome-wide analysis of Profundicola chukchiensis gen. nov., sp. nov., marine bacteria isolated from bottom sediments of the Chukchi Sea.</title>
        <authorList>
            <person name="Romanenko L."/>
            <person name="Otstavnykh N."/>
            <person name="Kurilenko V."/>
            <person name="Eremeev V."/>
            <person name="Velansky P."/>
            <person name="Mikhailov V."/>
            <person name="Isaeva M."/>
        </authorList>
    </citation>
    <scope>NUCLEOTIDE SEQUENCE</scope>
    <source>
        <strain evidence="15">KMM 9713</strain>
    </source>
</reference>
<dbReference type="GO" id="GO:0009252">
    <property type="term" value="P:peptidoglycan biosynthetic process"/>
    <property type="evidence" value="ECO:0007669"/>
    <property type="project" value="UniProtKB-UniRule"/>
</dbReference>
<dbReference type="RefSeq" id="WP_304419666.1">
    <property type="nucleotide sequence ID" value="NZ_JANCMU010000001.1"/>
</dbReference>
<name>A0A9X4RTE3_9FLAO</name>
<keyword evidence="16" id="KW-1185">Reference proteome</keyword>
<evidence type="ECO:0000313" key="15">
    <source>
        <dbReference type="EMBL" id="MDG4944923.1"/>
    </source>
</evidence>
<evidence type="ECO:0000259" key="12">
    <source>
        <dbReference type="Pfam" id="PF01225"/>
    </source>
</evidence>
<dbReference type="NCBIfam" id="TIGR01143">
    <property type="entry name" value="murF"/>
    <property type="match status" value="1"/>
</dbReference>